<accession>A0A4S2DHX2</accession>
<dbReference type="Proteomes" id="UP000306888">
    <property type="component" value="Unassembled WGS sequence"/>
</dbReference>
<protein>
    <submittedName>
        <fullName evidence="1">Uncharacterized protein</fullName>
    </submittedName>
</protein>
<reference evidence="1 2" key="1">
    <citation type="submission" date="2019-04" db="EMBL/GenBank/DDBJ databases">
        <title>Microbes associate with the intestines of laboratory mice.</title>
        <authorList>
            <person name="Navarre W."/>
            <person name="Wong E."/>
            <person name="Huang K."/>
            <person name="Tropini C."/>
            <person name="Ng K."/>
            <person name="Yu B."/>
        </authorList>
    </citation>
    <scope>NUCLEOTIDE SEQUENCE [LARGE SCALE GENOMIC DNA]</scope>
    <source>
        <strain evidence="1 2">NM50_B9-20</strain>
    </source>
</reference>
<dbReference type="OrthoDB" id="703529at2"/>
<proteinExistence type="predicted"/>
<dbReference type="AlphaFoldDB" id="A0A4S2DHX2"/>
<sequence length="61" mass="7335">MNVKEIKILKIAIDLARENDSNSEIYHGYVSDMTFNDKVMMVYLIMINVKKKYKIKKWLCY</sequence>
<evidence type="ECO:0000313" key="1">
    <source>
        <dbReference type="EMBL" id="TGY41162.1"/>
    </source>
</evidence>
<evidence type="ECO:0000313" key="2">
    <source>
        <dbReference type="Proteomes" id="UP000306888"/>
    </source>
</evidence>
<dbReference type="EMBL" id="SRYR01000009">
    <property type="protein sequence ID" value="TGY41162.1"/>
    <property type="molecule type" value="Genomic_DNA"/>
</dbReference>
<dbReference type="RefSeq" id="WP_136007738.1">
    <property type="nucleotide sequence ID" value="NZ_SRYR01000009.1"/>
</dbReference>
<gene>
    <name evidence="1" type="ORF">E5347_13405</name>
</gene>
<comment type="caution">
    <text evidence="1">The sequence shown here is derived from an EMBL/GenBank/DDBJ whole genome shotgun (WGS) entry which is preliminary data.</text>
</comment>
<keyword evidence="2" id="KW-1185">Reference proteome</keyword>
<organism evidence="1 2">
    <name type="scientific">Clostridium sartagoforme</name>
    <dbReference type="NCBI Taxonomy" id="84031"/>
    <lineage>
        <taxon>Bacteria</taxon>
        <taxon>Bacillati</taxon>
        <taxon>Bacillota</taxon>
        <taxon>Clostridia</taxon>
        <taxon>Eubacteriales</taxon>
        <taxon>Clostridiaceae</taxon>
        <taxon>Clostridium</taxon>
    </lineage>
</organism>
<name>A0A4S2DHX2_9CLOT</name>